<dbReference type="InterPro" id="IPR036097">
    <property type="entry name" value="HisK_dim/P_sf"/>
</dbReference>
<feature type="transmembrane region" description="Helical" evidence="14">
    <location>
        <begin position="360"/>
        <end position="378"/>
    </location>
</feature>
<feature type="transmembrane region" description="Helical" evidence="14">
    <location>
        <begin position="293"/>
        <end position="317"/>
    </location>
</feature>
<evidence type="ECO:0000256" key="14">
    <source>
        <dbReference type="SAM" id="Phobius"/>
    </source>
</evidence>
<dbReference type="InterPro" id="IPR008979">
    <property type="entry name" value="Galactose-bd-like_sf"/>
</dbReference>
<dbReference type="EMBL" id="FOLQ01000002">
    <property type="protein sequence ID" value="SFC86380.1"/>
    <property type="molecule type" value="Genomic_DNA"/>
</dbReference>
<reference evidence="18 19" key="1">
    <citation type="submission" date="2016-10" db="EMBL/GenBank/DDBJ databases">
        <authorList>
            <person name="de Groot N.N."/>
        </authorList>
    </citation>
    <scope>NUCLEOTIDE SEQUENCE [LARGE SCALE GENOMIC DNA]</scope>
    <source>
        <strain evidence="18 19">DSM 26130</strain>
    </source>
</reference>
<evidence type="ECO:0000256" key="3">
    <source>
        <dbReference type="ARBA" id="ARBA00012438"/>
    </source>
</evidence>
<dbReference type="CDD" id="cd17546">
    <property type="entry name" value="REC_hyHK_CKI1_RcsC-like"/>
    <property type="match status" value="1"/>
</dbReference>
<dbReference type="Gene3D" id="1.20.120.160">
    <property type="entry name" value="HPT domain"/>
    <property type="match status" value="1"/>
</dbReference>
<dbReference type="PROSITE" id="PS50110">
    <property type="entry name" value="RESPONSE_REGULATORY"/>
    <property type="match status" value="1"/>
</dbReference>
<dbReference type="InterPro" id="IPR003661">
    <property type="entry name" value="HisK_dim/P_dom"/>
</dbReference>
<protein>
    <recommendedName>
        <fullName evidence="3">histidine kinase</fullName>
        <ecNumber evidence="3">2.7.13.3</ecNumber>
    </recommendedName>
</protein>
<dbReference type="InterPro" id="IPR001789">
    <property type="entry name" value="Sig_transdc_resp-reg_receiver"/>
</dbReference>
<dbReference type="InterPro" id="IPR036641">
    <property type="entry name" value="HPT_dom_sf"/>
</dbReference>
<dbReference type="OrthoDB" id="9811889at2"/>
<feature type="domain" description="Response regulatory" evidence="16">
    <location>
        <begin position="699"/>
        <end position="814"/>
    </location>
</feature>
<dbReference type="Pfam" id="PF00512">
    <property type="entry name" value="HisKA"/>
    <property type="match status" value="1"/>
</dbReference>
<dbReference type="InterPro" id="IPR008207">
    <property type="entry name" value="Sig_transdc_His_kin_Hpt_dom"/>
</dbReference>
<sequence>MHPDVKKQGRFLSIARKYYNGKKKIFPTCSVSNLIPIRVSGLRQKALMLVMLLSTSVLTGQAQQQPIAHQGILDLRSIHFSQQNIDLRGQWKWYWNQLRFPNEPEAPFEYVTFPQLWTSSTWHKAALANQGFATYGLTVLLPPRSDSLMLEVPDQYTSYRLFVNGRRVAQDGSPASTKAATIPYWSTQLIRLPALSDTLQLLLQIANFQHAKGGSAKAIRVGEAKRLEAERATDGALNLFLTGCLVMTGLFFLGLFGFSRTDWPMFYFGLFSLIYSYRIVGTDQYVLHTLLPYLPWGLTIRLEYGSLYLAVAVFVLYTQSLYPKDTHPLITRAMSWVCFAFSVTVLVLPPMLFTWLMEPFLGLMIAYIGYALYVYWIAARRHRPGARYALMSTGLLLIVFGLILSQYFGLSTPIKISLFFGYLSFFFLQSLVLLFRFDLALTQARLTEKQFLANMSHEIRTPLNAILGFSDLLHTTALTQEQQEFVSYIGTAGKNLLTIVNDILDIAKIESGMFTLEIIPFSLPSLVDSIRTMLHTAASDKKLSLTVAVDPGIPPILLGDPTRLTQILLNLMSNAIKFTQQGGVQVRIEKSQQTLTTVRVRFIIQDTGIGMSADELPYIFERFRQANDSTTRQYGGTGLGLSIVRSLTKLQGGWVKVNSTLGKGSCFTLEIPYKFAPDSASLSASNPSLTWGATGHSLNILVVEDNLMNQRLALGVLARLGHTAQLAENGQQAIDRLGETTFDLILMDIQMPIMDGYMATRQIRTVLGSQTPIIAMTAHALASEREQCLQAGMNDFLPKPFQSADLQQLLRKYVPFSASEAPSLDSSSASESQLSIDLLLDVTGGDKEFALEMVDLFLTQTPVQIEQIRQAIAAHDPLTISRVIHTQKAAISLFGLSEESRQIQALESQLAADTSLPDIVPLLERYLRAIEAALPAIRQLSSTLMNS</sequence>
<dbReference type="Pfam" id="PF01627">
    <property type="entry name" value="Hpt"/>
    <property type="match status" value="1"/>
</dbReference>
<dbReference type="SMART" id="SM00387">
    <property type="entry name" value="HATPase_c"/>
    <property type="match status" value="1"/>
</dbReference>
<feature type="modified residue" description="4-aspartylphosphate" evidence="13">
    <location>
        <position position="748"/>
    </location>
</feature>
<dbReference type="SMART" id="SM00448">
    <property type="entry name" value="REC"/>
    <property type="match status" value="1"/>
</dbReference>
<feature type="transmembrane region" description="Helical" evidence="14">
    <location>
        <begin position="236"/>
        <end position="258"/>
    </location>
</feature>
<dbReference type="GO" id="GO:0000155">
    <property type="term" value="F:phosphorelay sensor kinase activity"/>
    <property type="evidence" value="ECO:0007669"/>
    <property type="project" value="InterPro"/>
</dbReference>
<name>A0A1I1MXV0_9BACT</name>
<dbReference type="Pfam" id="PF02518">
    <property type="entry name" value="HATPase_c"/>
    <property type="match status" value="1"/>
</dbReference>
<keyword evidence="7" id="KW-0547">Nucleotide-binding</keyword>
<dbReference type="Pfam" id="PF07695">
    <property type="entry name" value="7TMR-DISM_7TM"/>
    <property type="match status" value="1"/>
</dbReference>
<evidence type="ECO:0000256" key="7">
    <source>
        <dbReference type="ARBA" id="ARBA00022741"/>
    </source>
</evidence>
<evidence type="ECO:0000256" key="8">
    <source>
        <dbReference type="ARBA" id="ARBA00022840"/>
    </source>
</evidence>
<dbReference type="SMART" id="SM00388">
    <property type="entry name" value="HisKA"/>
    <property type="match status" value="1"/>
</dbReference>
<evidence type="ECO:0000256" key="13">
    <source>
        <dbReference type="PROSITE-ProRule" id="PRU00169"/>
    </source>
</evidence>
<keyword evidence="10" id="KW-0902">Two-component regulatory system</keyword>
<feature type="transmembrane region" description="Helical" evidence="14">
    <location>
        <begin position="416"/>
        <end position="435"/>
    </location>
</feature>
<evidence type="ECO:0000256" key="11">
    <source>
        <dbReference type="ARBA" id="ARBA00023136"/>
    </source>
</evidence>
<feature type="transmembrane region" description="Helical" evidence="14">
    <location>
        <begin position="390"/>
        <end position="410"/>
    </location>
</feature>
<keyword evidence="6 14" id="KW-0812">Transmembrane</keyword>
<dbReference type="InterPro" id="IPR005467">
    <property type="entry name" value="His_kinase_dom"/>
</dbReference>
<evidence type="ECO:0000259" key="16">
    <source>
        <dbReference type="PROSITE" id="PS50110"/>
    </source>
</evidence>
<feature type="transmembrane region" description="Helical" evidence="14">
    <location>
        <begin position="329"/>
        <end position="348"/>
    </location>
</feature>
<feature type="domain" description="HPt" evidence="17">
    <location>
        <begin position="846"/>
        <end position="937"/>
    </location>
</feature>
<dbReference type="AlphaFoldDB" id="A0A1I1MXV0"/>
<dbReference type="Gene3D" id="3.40.50.2300">
    <property type="match status" value="1"/>
</dbReference>
<dbReference type="PROSITE" id="PS50109">
    <property type="entry name" value="HIS_KIN"/>
    <property type="match status" value="1"/>
</dbReference>
<evidence type="ECO:0000256" key="5">
    <source>
        <dbReference type="ARBA" id="ARBA00022553"/>
    </source>
</evidence>
<dbReference type="SUPFAM" id="SSF52172">
    <property type="entry name" value="CheY-like"/>
    <property type="match status" value="1"/>
</dbReference>
<accession>A0A1I1MXV0</accession>
<dbReference type="SUPFAM" id="SSF47226">
    <property type="entry name" value="Histidine-containing phosphotransfer domain, HPT domain"/>
    <property type="match status" value="1"/>
</dbReference>
<comment type="catalytic activity">
    <reaction evidence="1">
        <text>ATP + protein L-histidine = ADP + protein N-phospho-L-histidine.</text>
        <dbReference type="EC" id="2.7.13.3"/>
    </reaction>
</comment>
<dbReference type="EC" id="2.7.13.3" evidence="3"/>
<dbReference type="SUPFAM" id="SSF55874">
    <property type="entry name" value="ATPase domain of HSP90 chaperone/DNA topoisomerase II/histidine kinase"/>
    <property type="match status" value="1"/>
</dbReference>
<keyword evidence="11 14" id="KW-0472">Membrane</keyword>
<feature type="domain" description="Histidine kinase" evidence="15">
    <location>
        <begin position="454"/>
        <end position="675"/>
    </location>
</feature>
<dbReference type="SUPFAM" id="SSF49785">
    <property type="entry name" value="Galactose-binding domain-like"/>
    <property type="match status" value="1"/>
</dbReference>
<dbReference type="InterPro" id="IPR003594">
    <property type="entry name" value="HATPase_dom"/>
</dbReference>
<evidence type="ECO:0000313" key="19">
    <source>
        <dbReference type="Proteomes" id="UP000198598"/>
    </source>
</evidence>
<dbReference type="Pfam" id="PF00072">
    <property type="entry name" value="Response_reg"/>
    <property type="match status" value="1"/>
</dbReference>
<evidence type="ECO:0000259" key="17">
    <source>
        <dbReference type="PROSITE" id="PS50894"/>
    </source>
</evidence>
<dbReference type="Gene3D" id="1.10.287.130">
    <property type="match status" value="1"/>
</dbReference>
<keyword evidence="19" id="KW-1185">Reference proteome</keyword>
<dbReference type="InterPro" id="IPR004358">
    <property type="entry name" value="Sig_transdc_His_kin-like_C"/>
</dbReference>
<evidence type="ECO:0000256" key="9">
    <source>
        <dbReference type="ARBA" id="ARBA00022989"/>
    </source>
</evidence>
<dbReference type="CDD" id="cd00082">
    <property type="entry name" value="HisKA"/>
    <property type="match status" value="1"/>
</dbReference>
<dbReference type="Proteomes" id="UP000198598">
    <property type="component" value="Unassembled WGS sequence"/>
</dbReference>
<dbReference type="Gene3D" id="3.30.565.10">
    <property type="entry name" value="Histidine kinase-like ATPase, C-terminal domain"/>
    <property type="match status" value="1"/>
</dbReference>
<evidence type="ECO:0000256" key="6">
    <source>
        <dbReference type="ARBA" id="ARBA00022692"/>
    </source>
</evidence>
<organism evidence="18 19">
    <name type="scientific">Spirosoma endophyticum</name>
    <dbReference type="NCBI Taxonomy" id="662367"/>
    <lineage>
        <taxon>Bacteria</taxon>
        <taxon>Pseudomonadati</taxon>
        <taxon>Bacteroidota</taxon>
        <taxon>Cytophagia</taxon>
        <taxon>Cytophagales</taxon>
        <taxon>Cytophagaceae</taxon>
        <taxon>Spirosoma</taxon>
    </lineage>
</organism>
<dbReference type="PANTHER" id="PTHR45339">
    <property type="entry name" value="HYBRID SIGNAL TRANSDUCTION HISTIDINE KINASE J"/>
    <property type="match status" value="1"/>
</dbReference>
<keyword evidence="4" id="KW-1003">Cell membrane</keyword>
<evidence type="ECO:0000256" key="4">
    <source>
        <dbReference type="ARBA" id="ARBA00022475"/>
    </source>
</evidence>
<evidence type="ECO:0000313" key="18">
    <source>
        <dbReference type="EMBL" id="SFC86380.1"/>
    </source>
</evidence>
<keyword evidence="5 13" id="KW-0597">Phosphoprotein</keyword>
<dbReference type="FunFam" id="3.30.565.10:FF:000078">
    <property type="entry name" value="Two-component sensor histidine kinase"/>
    <property type="match status" value="1"/>
</dbReference>
<dbReference type="SUPFAM" id="SSF47384">
    <property type="entry name" value="Homodimeric domain of signal transducing histidine kinase"/>
    <property type="match status" value="1"/>
</dbReference>
<dbReference type="GO" id="GO:0005524">
    <property type="term" value="F:ATP binding"/>
    <property type="evidence" value="ECO:0007669"/>
    <property type="project" value="UniProtKB-KW"/>
</dbReference>
<evidence type="ECO:0000256" key="12">
    <source>
        <dbReference type="PROSITE-ProRule" id="PRU00110"/>
    </source>
</evidence>
<evidence type="ECO:0000256" key="2">
    <source>
        <dbReference type="ARBA" id="ARBA00004651"/>
    </source>
</evidence>
<dbReference type="PRINTS" id="PR00344">
    <property type="entry name" value="BCTRLSENSOR"/>
</dbReference>
<evidence type="ECO:0000259" key="15">
    <source>
        <dbReference type="PROSITE" id="PS50109"/>
    </source>
</evidence>
<proteinExistence type="predicted"/>
<dbReference type="GO" id="GO:0005886">
    <property type="term" value="C:plasma membrane"/>
    <property type="evidence" value="ECO:0007669"/>
    <property type="project" value="UniProtKB-SubCell"/>
</dbReference>
<feature type="transmembrane region" description="Helical" evidence="14">
    <location>
        <begin position="265"/>
        <end position="281"/>
    </location>
</feature>
<dbReference type="InterPro" id="IPR011006">
    <property type="entry name" value="CheY-like_superfamily"/>
</dbReference>
<dbReference type="InterPro" id="IPR011623">
    <property type="entry name" value="7TMR_DISM_rcpt_extracell_dom1"/>
</dbReference>
<dbReference type="PROSITE" id="PS50894">
    <property type="entry name" value="HPT"/>
    <property type="match status" value="1"/>
</dbReference>
<dbReference type="STRING" id="662367.SAMN05216167_102627"/>
<feature type="modified residue" description="Phosphohistidine" evidence="12">
    <location>
        <position position="885"/>
    </location>
</feature>
<keyword evidence="9 14" id="KW-1133">Transmembrane helix</keyword>
<dbReference type="PANTHER" id="PTHR45339:SF1">
    <property type="entry name" value="HYBRID SIGNAL TRANSDUCTION HISTIDINE KINASE J"/>
    <property type="match status" value="1"/>
</dbReference>
<dbReference type="CDD" id="cd16922">
    <property type="entry name" value="HATPase_EvgS-ArcB-TorS-like"/>
    <property type="match status" value="1"/>
</dbReference>
<evidence type="ECO:0000256" key="10">
    <source>
        <dbReference type="ARBA" id="ARBA00023012"/>
    </source>
</evidence>
<dbReference type="InterPro" id="IPR036890">
    <property type="entry name" value="HATPase_C_sf"/>
</dbReference>
<gene>
    <name evidence="18" type="ORF">SAMN05216167_102627</name>
</gene>
<evidence type="ECO:0000256" key="1">
    <source>
        <dbReference type="ARBA" id="ARBA00000085"/>
    </source>
</evidence>
<keyword evidence="8" id="KW-0067">ATP-binding</keyword>
<comment type="subcellular location">
    <subcellularLocation>
        <location evidence="2">Cell membrane</location>
        <topology evidence="2">Multi-pass membrane protein</topology>
    </subcellularLocation>
</comment>